<gene>
    <name evidence="11" type="primary">tmk</name>
    <name evidence="13" type="ORF">FC87_GL000167</name>
</gene>
<dbReference type="InterPro" id="IPR018095">
    <property type="entry name" value="Thymidylate_kin_CS"/>
</dbReference>
<evidence type="ECO:0000256" key="6">
    <source>
        <dbReference type="ARBA" id="ARBA00022741"/>
    </source>
</evidence>
<evidence type="ECO:0000256" key="7">
    <source>
        <dbReference type="ARBA" id="ARBA00022777"/>
    </source>
</evidence>
<comment type="function">
    <text evidence="10 11">Phosphorylation of dTMP to form dTDP in both de novo and salvage pathways of dTTP synthesis.</text>
</comment>
<dbReference type="PANTHER" id="PTHR10344:SF4">
    <property type="entry name" value="UMP-CMP KINASE 2, MITOCHONDRIAL"/>
    <property type="match status" value="1"/>
</dbReference>
<dbReference type="Gene3D" id="3.40.50.300">
    <property type="entry name" value="P-loop containing nucleotide triphosphate hydrolases"/>
    <property type="match status" value="1"/>
</dbReference>
<evidence type="ECO:0000256" key="11">
    <source>
        <dbReference type="HAMAP-Rule" id="MF_00165"/>
    </source>
</evidence>
<dbReference type="STRING" id="1423745.GCA_001311215_00425"/>
<dbReference type="EMBL" id="AYZI01000001">
    <property type="protein sequence ID" value="KRM92555.1"/>
    <property type="molecule type" value="Genomic_DNA"/>
</dbReference>
<dbReference type="FunFam" id="3.40.50.300:FF:000225">
    <property type="entry name" value="Thymidylate kinase"/>
    <property type="match status" value="1"/>
</dbReference>
<evidence type="ECO:0000256" key="5">
    <source>
        <dbReference type="ARBA" id="ARBA00022727"/>
    </source>
</evidence>
<dbReference type="GO" id="GO:0006233">
    <property type="term" value="P:dTDP biosynthetic process"/>
    <property type="evidence" value="ECO:0007669"/>
    <property type="project" value="InterPro"/>
</dbReference>
<reference evidence="13 14" key="1">
    <citation type="journal article" date="2015" name="Genome Announc.">
        <title>Expanding the biotechnology potential of lactobacilli through comparative genomics of 213 strains and associated genera.</title>
        <authorList>
            <person name="Sun Z."/>
            <person name="Harris H.M."/>
            <person name="McCann A."/>
            <person name="Guo C."/>
            <person name="Argimon S."/>
            <person name="Zhang W."/>
            <person name="Yang X."/>
            <person name="Jeffery I.B."/>
            <person name="Cooney J.C."/>
            <person name="Kagawa T.F."/>
            <person name="Liu W."/>
            <person name="Song Y."/>
            <person name="Salvetti E."/>
            <person name="Wrobel A."/>
            <person name="Rasinkangas P."/>
            <person name="Parkhill J."/>
            <person name="Rea M.C."/>
            <person name="O'Sullivan O."/>
            <person name="Ritari J."/>
            <person name="Douillard F.P."/>
            <person name="Paul Ross R."/>
            <person name="Yang R."/>
            <person name="Briner A.E."/>
            <person name="Felis G.E."/>
            <person name="de Vos W.M."/>
            <person name="Barrangou R."/>
            <person name="Klaenhammer T.R."/>
            <person name="Caufield P.W."/>
            <person name="Cui Y."/>
            <person name="Zhang H."/>
            <person name="O'Toole P.W."/>
        </authorList>
    </citation>
    <scope>NUCLEOTIDE SEQUENCE [LARGE SCALE GENOMIC DNA]</scope>
    <source>
        <strain evidence="13 14">DSM 22689</strain>
    </source>
</reference>
<dbReference type="SUPFAM" id="SSF52540">
    <property type="entry name" value="P-loop containing nucleoside triphosphate hydrolases"/>
    <property type="match status" value="1"/>
</dbReference>
<evidence type="ECO:0000313" key="13">
    <source>
        <dbReference type="EMBL" id="KRM92555.1"/>
    </source>
</evidence>
<keyword evidence="4 11" id="KW-0808">Transferase</keyword>
<evidence type="ECO:0000256" key="10">
    <source>
        <dbReference type="ARBA" id="ARBA00057735"/>
    </source>
</evidence>
<dbReference type="InterPro" id="IPR039430">
    <property type="entry name" value="Thymidylate_kin-like_dom"/>
</dbReference>
<comment type="catalytic activity">
    <reaction evidence="9 11">
        <text>dTMP + ATP = dTDP + ADP</text>
        <dbReference type="Rhea" id="RHEA:13517"/>
        <dbReference type="ChEBI" id="CHEBI:30616"/>
        <dbReference type="ChEBI" id="CHEBI:58369"/>
        <dbReference type="ChEBI" id="CHEBI:63528"/>
        <dbReference type="ChEBI" id="CHEBI:456216"/>
        <dbReference type="EC" id="2.7.4.9"/>
    </reaction>
</comment>
<dbReference type="GO" id="GO:0004798">
    <property type="term" value="F:dTMP kinase activity"/>
    <property type="evidence" value="ECO:0007669"/>
    <property type="project" value="UniProtKB-UniRule"/>
</dbReference>
<proteinExistence type="inferred from homology"/>
<name>A0A0R2CWV4_9LACO</name>
<dbReference type="CDD" id="cd01672">
    <property type="entry name" value="TMPK"/>
    <property type="match status" value="1"/>
</dbReference>
<dbReference type="PANTHER" id="PTHR10344">
    <property type="entry name" value="THYMIDYLATE KINASE"/>
    <property type="match status" value="1"/>
</dbReference>
<dbReference type="GO" id="GO:0005829">
    <property type="term" value="C:cytosol"/>
    <property type="evidence" value="ECO:0007669"/>
    <property type="project" value="TreeGrafter"/>
</dbReference>
<evidence type="ECO:0000256" key="4">
    <source>
        <dbReference type="ARBA" id="ARBA00022679"/>
    </source>
</evidence>
<evidence type="ECO:0000256" key="9">
    <source>
        <dbReference type="ARBA" id="ARBA00048743"/>
    </source>
</evidence>
<accession>A0A0R2CWV4</accession>
<protein>
    <recommendedName>
        <fullName evidence="3 11">Thymidylate kinase</fullName>
        <ecNumber evidence="2 11">2.7.4.9</ecNumber>
    </recommendedName>
    <alternativeName>
        <fullName evidence="11">dTMP kinase</fullName>
    </alternativeName>
</protein>
<keyword evidence="8 11" id="KW-0067">ATP-binding</keyword>
<sequence length="212" mass="23771">MTGKLITFEGLDGSGKTTVMQQVVQDLIPRLGAQLVTTREPGGDQLAEQIRSFIFDHNNALDPRSTALLFAAARRQHLTRRILPALHNNQLILCDRYLDSSLAYQGGGQQLGIENILEMNQFATEGVLPTLTFYLKLPVAVALERIQTRETKQQNQLDQQQRDFYVRVQTAYDKIAANNPQRMVVIDATQPVAVVTQKVLAVISQQFASYFL</sequence>
<feature type="domain" description="Thymidylate kinase-like" evidence="12">
    <location>
        <begin position="8"/>
        <end position="198"/>
    </location>
</feature>
<dbReference type="EC" id="2.7.4.9" evidence="2 11"/>
<dbReference type="InterPro" id="IPR018094">
    <property type="entry name" value="Thymidylate_kinase"/>
</dbReference>
<dbReference type="HAMAP" id="MF_00165">
    <property type="entry name" value="Thymidylate_kinase"/>
    <property type="match status" value="1"/>
</dbReference>
<evidence type="ECO:0000256" key="3">
    <source>
        <dbReference type="ARBA" id="ARBA00017144"/>
    </source>
</evidence>
<evidence type="ECO:0000256" key="8">
    <source>
        <dbReference type="ARBA" id="ARBA00022840"/>
    </source>
</evidence>
<dbReference type="Proteomes" id="UP000051586">
    <property type="component" value="Unassembled WGS sequence"/>
</dbReference>
<dbReference type="GO" id="GO:0006235">
    <property type="term" value="P:dTTP biosynthetic process"/>
    <property type="evidence" value="ECO:0007669"/>
    <property type="project" value="UniProtKB-UniRule"/>
</dbReference>
<dbReference type="RefSeq" id="WP_035422048.1">
    <property type="nucleotide sequence ID" value="NZ_AYZI01000001.1"/>
</dbReference>
<comment type="similarity">
    <text evidence="1 11">Belongs to the thymidylate kinase family.</text>
</comment>
<organism evidence="13 14">
    <name type="scientific">Fructilactobacillus florum DSM 22689 = JCM 16035</name>
    <dbReference type="NCBI Taxonomy" id="1423745"/>
    <lineage>
        <taxon>Bacteria</taxon>
        <taxon>Bacillati</taxon>
        <taxon>Bacillota</taxon>
        <taxon>Bacilli</taxon>
        <taxon>Lactobacillales</taxon>
        <taxon>Lactobacillaceae</taxon>
        <taxon>Fructilactobacillus</taxon>
    </lineage>
</organism>
<evidence type="ECO:0000256" key="1">
    <source>
        <dbReference type="ARBA" id="ARBA00009776"/>
    </source>
</evidence>
<dbReference type="AlphaFoldDB" id="A0A0R2CWV4"/>
<evidence type="ECO:0000256" key="2">
    <source>
        <dbReference type="ARBA" id="ARBA00012980"/>
    </source>
</evidence>
<feature type="binding site" evidence="11">
    <location>
        <begin position="10"/>
        <end position="17"/>
    </location>
    <ligand>
        <name>ATP</name>
        <dbReference type="ChEBI" id="CHEBI:30616"/>
    </ligand>
</feature>
<dbReference type="InterPro" id="IPR027417">
    <property type="entry name" value="P-loop_NTPase"/>
</dbReference>
<comment type="caution">
    <text evidence="13">The sequence shown here is derived from an EMBL/GenBank/DDBJ whole genome shotgun (WGS) entry which is preliminary data.</text>
</comment>
<dbReference type="NCBIfam" id="TIGR00041">
    <property type="entry name" value="DTMP_kinase"/>
    <property type="match status" value="1"/>
</dbReference>
<dbReference type="GO" id="GO:0006227">
    <property type="term" value="P:dUDP biosynthetic process"/>
    <property type="evidence" value="ECO:0007669"/>
    <property type="project" value="TreeGrafter"/>
</dbReference>
<keyword evidence="5 11" id="KW-0545">Nucleotide biosynthesis</keyword>
<evidence type="ECO:0000259" key="12">
    <source>
        <dbReference type="Pfam" id="PF02223"/>
    </source>
</evidence>
<evidence type="ECO:0000313" key="14">
    <source>
        <dbReference type="Proteomes" id="UP000051586"/>
    </source>
</evidence>
<dbReference type="PATRIC" id="fig|1423745.4.peg.174"/>
<dbReference type="GO" id="GO:0005524">
    <property type="term" value="F:ATP binding"/>
    <property type="evidence" value="ECO:0007669"/>
    <property type="project" value="UniProtKB-UniRule"/>
</dbReference>
<dbReference type="PROSITE" id="PS01331">
    <property type="entry name" value="THYMIDYLATE_KINASE"/>
    <property type="match status" value="1"/>
</dbReference>
<keyword evidence="7 11" id="KW-0418">Kinase</keyword>
<dbReference type="Pfam" id="PF02223">
    <property type="entry name" value="Thymidylate_kin"/>
    <property type="match status" value="1"/>
</dbReference>
<keyword evidence="6 11" id="KW-0547">Nucleotide-binding</keyword>